<feature type="signal peptide" evidence="3">
    <location>
        <begin position="1"/>
        <end position="26"/>
    </location>
</feature>
<organism evidence="5 6">
    <name type="scientific">Plectonema cf. radiosum LEGE 06105</name>
    <dbReference type="NCBI Taxonomy" id="945769"/>
    <lineage>
        <taxon>Bacteria</taxon>
        <taxon>Bacillati</taxon>
        <taxon>Cyanobacteriota</taxon>
        <taxon>Cyanophyceae</taxon>
        <taxon>Oscillatoriophycideae</taxon>
        <taxon>Oscillatoriales</taxon>
        <taxon>Microcoleaceae</taxon>
        <taxon>Plectonema</taxon>
    </lineage>
</organism>
<accession>A0A8J7F4M0</accession>
<dbReference type="RefSeq" id="WP_193924842.1">
    <property type="nucleotide sequence ID" value="NZ_JADEWL010000158.1"/>
</dbReference>
<evidence type="ECO:0000313" key="5">
    <source>
        <dbReference type="EMBL" id="MBE9216336.1"/>
    </source>
</evidence>
<protein>
    <submittedName>
        <fullName evidence="5">Metallophosphoesterase</fullName>
    </submittedName>
</protein>
<comment type="caution">
    <text evidence="5">The sequence shown here is derived from an EMBL/GenBank/DDBJ whole genome shotgun (WGS) entry which is preliminary data.</text>
</comment>
<keyword evidence="6" id="KW-1185">Reference proteome</keyword>
<dbReference type="GO" id="GO:0003993">
    <property type="term" value="F:acid phosphatase activity"/>
    <property type="evidence" value="ECO:0007669"/>
    <property type="project" value="InterPro"/>
</dbReference>
<evidence type="ECO:0000259" key="4">
    <source>
        <dbReference type="Pfam" id="PF00149"/>
    </source>
</evidence>
<sequence>MRLRFFSPRIYIGCILGLCLTLVLHACQNPQAPQTPPTAPQTQQSSEQPLPPETAAIVNSAGPSGLVNPERGDVRLVVISDLNSVYGSTDYDPEVDKGIALLPFWKPDMVVCSGDMVAGQRPTLSEAQIKAMWAAFDDHVAAPLRRAKLPYGFTIGNHDASGAVGIKGTFLFQNERDLASAYWNQPDHDPGIKFIDKFEFPFYYTFEYKDIFFMAWDGSSHRIPKDKLEWVEKTLASPQAQQAKMRILLSHLPLYAVAVGRNQPGDVIENADEIREMLERYNVHTYISGHHHSYYPAHRGKLQLLHMGILGSGPRPLIDAKIPPWKALTVVDIKFDSPELTTYTTYDIRTLKVIENKQLPRFLAGHNGILLRRDVEHKDLTAEEKSFCEQRLDKKLCAES</sequence>
<dbReference type="SUPFAM" id="SSF56300">
    <property type="entry name" value="Metallo-dependent phosphatases"/>
    <property type="match status" value="1"/>
</dbReference>
<proteinExistence type="predicted"/>
<dbReference type="InterPro" id="IPR004843">
    <property type="entry name" value="Calcineurin-like_PHP"/>
</dbReference>
<feature type="region of interest" description="Disordered" evidence="2">
    <location>
        <begin position="31"/>
        <end position="66"/>
    </location>
</feature>
<dbReference type="InterPro" id="IPR029052">
    <property type="entry name" value="Metallo-depent_PP-like"/>
</dbReference>
<name>A0A8J7F4M0_9CYAN</name>
<dbReference type="Proteomes" id="UP000620559">
    <property type="component" value="Unassembled WGS sequence"/>
</dbReference>
<keyword evidence="1 3" id="KW-0732">Signal</keyword>
<dbReference type="AlphaFoldDB" id="A0A8J7F4M0"/>
<gene>
    <name evidence="5" type="ORF">IQ247_27360</name>
</gene>
<evidence type="ECO:0000256" key="1">
    <source>
        <dbReference type="ARBA" id="ARBA00022729"/>
    </source>
</evidence>
<evidence type="ECO:0000256" key="3">
    <source>
        <dbReference type="SAM" id="SignalP"/>
    </source>
</evidence>
<feature type="domain" description="Calcineurin-like phosphoesterase" evidence="4">
    <location>
        <begin position="75"/>
        <end position="294"/>
    </location>
</feature>
<feature type="chain" id="PRO_5035155364" evidence="3">
    <location>
        <begin position="27"/>
        <end position="400"/>
    </location>
</feature>
<evidence type="ECO:0000313" key="6">
    <source>
        <dbReference type="Proteomes" id="UP000620559"/>
    </source>
</evidence>
<dbReference type="Pfam" id="PF00149">
    <property type="entry name" value="Metallophos"/>
    <property type="match status" value="1"/>
</dbReference>
<evidence type="ECO:0000256" key="2">
    <source>
        <dbReference type="SAM" id="MobiDB-lite"/>
    </source>
</evidence>
<dbReference type="EMBL" id="JADEWL010000158">
    <property type="protein sequence ID" value="MBE9216336.1"/>
    <property type="molecule type" value="Genomic_DNA"/>
</dbReference>
<dbReference type="PANTHER" id="PTHR22953">
    <property type="entry name" value="ACID PHOSPHATASE RELATED"/>
    <property type="match status" value="1"/>
</dbReference>
<dbReference type="PANTHER" id="PTHR22953:SF153">
    <property type="entry name" value="PURPLE ACID PHOSPHATASE"/>
    <property type="match status" value="1"/>
</dbReference>
<dbReference type="Gene3D" id="3.60.21.10">
    <property type="match status" value="1"/>
</dbReference>
<dbReference type="InterPro" id="IPR039331">
    <property type="entry name" value="PAPs-like"/>
</dbReference>
<reference evidence="5" key="1">
    <citation type="submission" date="2020-10" db="EMBL/GenBank/DDBJ databases">
        <authorList>
            <person name="Castelo-Branco R."/>
            <person name="Eusebio N."/>
            <person name="Adriana R."/>
            <person name="Vieira A."/>
            <person name="Brugerolle De Fraissinette N."/>
            <person name="Rezende De Castro R."/>
            <person name="Schneider M.P."/>
            <person name="Vasconcelos V."/>
            <person name="Leao P.N."/>
        </authorList>
    </citation>
    <scope>NUCLEOTIDE SEQUENCE</scope>
    <source>
        <strain evidence="5">LEGE 06105</strain>
    </source>
</reference>